<evidence type="ECO:0000313" key="2">
    <source>
        <dbReference type="Proteomes" id="UP001443914"/>
    </source>
</evidence>
<organism evidence="1 2">
    <name type="scientific">Saponaria officinalis</name>
    <name type="common">Common soapwort</name>
    <name type="synonym">Lychnis saponaria</name>
    <dbReference type="NCBI Taxonomy" id="3572"/>
    <lineage>
        <taxon>Eukaryota</taxon>
        <taxon>Viridiplantae</taxon>
        <taxon>Streptophyta</taxon>
        <taxon>Embryophyta</taxon>
        <taxon>Tracheophyta</taxon>
        <taxon>Spermatophyta</taxon>
        <taxon>Magnoliopsida</taxon>
        <taxon>eudicotyledons</taxon>
        <taxon>Gunneridae</taxon>
        <taxon>Pentapetalae</taxon>
        <taxon>Caryophyllales</taxon>
        <taxon>Caryophyllaceae</taxon>
        <taxon>Caryophylleae</taxon>
        <taxon>Saponaria</taxon>
    </lineage>
</organism>
<reference evidence="1 2" key="1">
    <citation type="submission" date="2024-03" db="EMBL/GenBank/DDBJ databases">
        <title>WGS assembly of Saponaria officinalis var. Norfolk2.</title>
        <authorList>
            <person name="Jenkins J."/>
            <person name="Shu S."/>
            <person name="Grimwood J."/>
            <person name="Barry K."/>
            <person name="Goodstein D."/>
            <person name="Schmutz J."/>
            <person name="Leebens-Mack J."/>
            <person name="Osbourn A."/>
        </authorList>
    </citation>
    <scope>NUCLEOTIDE SEQUENCE [LARGE SCALE GENOMIC DNA]</scope>
    <source>
        <strain evidence="2">cv. Norfolk2</strain>
        <strain evidence="1">JIC</strain>
        <tissue evidence="1">Leaf</tissue>
    </source>
</reference>
<dbReference type="GO" id="GO:0010190">
    <property type="term" value="P:cytochrome b6f complex assembly"/>
    <property type="evidence" value="ECO:0007669"/>
    <property type="project" value="InterPro"/>
</dbReference>
<dbReference type="InterPro" id="IPR021325">
    <property type="entry name" value="CCB2/CCB4"/>
</dbReference>
<proteinExistence type="predicted"/>
<gene>
    <name evidence="1" type="ORF">RND81_05G082400</name>
</gene>
<name>A0AAW1KW34_SAPOF</name>
<dbReference type="Pfam" id="PF11152">
    <property type="entry name" value="CCB2_CCB4"/>
    <property type="match status" value="1"/>
</dbReference>
<keyword evidence="2" id="KW-1185">Reference proteome</keyword>
<accession>A0AAW1KW34</accession>
<dbReference type="PANTHER" id="PTHR36403:SF1">
    <property type="entry name" value="PROTEIN COFACTOR ASSEMBLY OF COMPLEX C SUBUNIT B CCB2, CHLOROPLASTIC"/>
    <property type="match status" value="1"/>
</dbReference>
<dbReference type="PANTHER" id="PTHR36403">
    <property type="entry name" value="PROTEIN COFACTOR ASSEMBLY OF COMPLEX C SUBUNIT B CCB2, CHLOROPLASTIC"/>
    <property type="match status" value="1"/>
</dbReference>
<evidence type="ECO:0008006" key="3">
    <source>
        <dbReference type="Google" id="ProtNLM"/>
    </source>
</evidence>
<sequence>MSIVTVKQLLPLHTTNLFCAKFYTHQNYALSPLKTIKNRMKTLKLSAKIDDSSTPTSQDQVNLSVLRFTFGISWLDESYLPRYLGYGFGSLILLNHFVGSTSQVTLAQLISEALGLSLAAFSITLPYVGRFLKGAALDEQTTVPADAQQVFLMSQNVPDTLREDLAWTTYVLLRNTKSVSVLIYFQDVICIRGYWNFPENLSKDEILCWFMDQIKKYGLSDVKDALYFPQSTDVVLKEALPNRTGSVLVQPVLRTSESSGKVTNGVVGFVVVASSISYAYGDRDQSWIEAIANKFRGETKDVDFEF</sequence>
<dbReference type="AlphaFoldDB" id="A0AAW1KW34"/>
<dbReference type="EMBL" id="JBDFQZ010000005">
    <property type="protein sequence ID" value="KAK9724559.1"/>
    <property type="molecule type" value="Genomic_DNA"/>
</dbReference>
<protein>
    <recommendedName>
        <fullName evidence="3">Protein COFACTOR ASSEMBLY OF COMPLEX C SUBUNIT B CCB2, chloroplastic</fullName>
    </recommendedName>
</protein>
<evidence type="ECO:0000313" key="1">
    <source>
        <dbReference type="EMBL" id="KAK9724560.1"/>
    </source>
</evidence>
<dbReference type="InterPro" id="IPR044970">
    <property type="entry name" value="CCB2"/>
</dbReference>
<dbReference type="EMBL" id="JBDFQZ010000005">
    <property type="protein sequence ID" value="KAK9724560.1"/>
    <property type="molecule type" value="Genomic_DNA"/>
</dbReference>
<comment type="caution">
    <text evidence="1">The sequence shown here is derived from an EMBL/GenBank/DDBJ whole genome shotgun (WGS) entry which is preliminary data.</text>
</comment>
<dbReference type="Proteomes" id="UP001443914">
    <property type="component" value="Unassembled WGS sequence"/>
</dbReference>